<evidence type="ECO:0000256" key="1">
    <source>
        <dbReference type="ARBA" id="ARBA00001946"/>
    </source>
</evidence>
<feature type="domain" description="Nudix hydrolase" evidence="3">
    <location>
        <begin position="4"/>
        <end position="132"/>
    </location>
</feature>
<evidence type="ECO:0000259" key="3">
    <source>
        <dbReference type="PROSITE" id="PS51462"/>
    </source>
</evidence>
<dbReference type="InterPro" id="IPR000086">
    <property type="entry name" value="NUDIX_hydrolase_dom"/>
</dbReference>
<reference evidence="4 5" key="1">
    <citation type="submission" date="2023-05" db="EMBL/GenBank/DDBJ databases">
        <title>Actinoplanes sp. NEAU-A12 genome sequencing.</title>
        <authorList>
            <person name="Wang Z.-S."/>
        </authorList>
    </citation>
    <scope>NUCLEOTIDE SEQUENCE [LARGE SCALE GENOMIC DNA]</scope>
    <source>
        <strain evidence="4 5">NEAU-A12</strain>
    </source>
</reference>
<comment type="caution">
    <text evidence="4">The sequence shown here is derived from an EMBL/GenBank/DDBJ whole genome shotgun (WGS) entry which is preliminary data.</text>
</comment>
<keyword evidence="5" id="KW-1185">Reference proteome</keyword>
<comment type="cofactor">
    <cofactor evidence="1">
        <name>Mg(2+)</name>
        <dbReference type="ChEBI" id="CHEBI:18420"/>
    </cofactor>
</comment>
<evidence type="ECO:0000313" key="5">
    <source>
        <dbReference type="Proteomes" id="UP001241758"/>
    </source>
</evidence>
<name>A0ABT6X1B2_9ACTN</name>
<proteinExistence type="predicted"/>
<dbReference type="InterPro" id="IPR020084">
    <property type="entry name" value="NUDIX_hydrolase_CS"/>
</dbReference>
<dbReference type="PANTHER" id="PTHR43046:SF14">
    <property type="entry name" value="MUTT_NUDIX FAMILY PROTEIN"/>
    <property type="match status" value="1"/>
</dbReference>
<organism evidence="4 5">
    <name type="scientific">Actinoplanes sandaracinus</name>
    <dbReference type="NCBI Taxonomy" id="3045177"/>
    <lineage>
        <taxon>Bacteria</taxon>
        <taxon>Bacillati</taxon>
        <taxon>Actinomycetota</taxon>
        <taxon>Actinomycetes</taxon>
        <taxon>Micromonosporales</taxon>
        <taxon>Micromonosporaceae</taxon>
        <taxon>Actinoplanes</taxon>
    </lineage>
</organism>
<dbReference type="RefSeq" id="WP_282767254.1">
    <property type="nucleotide sequence ID" value="NZ_JASCTH010000055.1"/>
</dbReference>
<protein>
    <submittedName>
        <fullName evidence="4">NUDIX domain-containing protein</fullName>
    </submittedName>
</protein>
<accession>A0ABT6X1B2</accession>
<dbReference type="SUPFAM" id="SSF55811">
    <property type="entry name" value="Nudix"/>
    <property type="match status" value="1"/>
</dbReference>
<dbReference type="InterPro" id="IPR015797">
    <property type="entry name" value="NUDIX_hydrolase-like_dom_sf"/>
</dbReference>
<sequence length="137" mass="14542">MTAPAVVLAAAWVCVRDRRVLVVRAQGSDAFYLPGGKPEPGESDAEAAAREALEEVGLPVDPAALRLFTTIDAPAHNRPPGTRVRLVCFLSDRPEAGDPAPANEIVELAWFTSADSGRCAPAIRLLVDELVDADLID</sequence>
<dbReference type="Gene3D" id="3.90.79.10">
    <property type="entry name" value="Nucleoside Triphosphate Pyrophosphohydrolase"/>
    <property type="match status" value="1"/>
</dbReference>
<dbReference type="PANTHER" id="PTHR43046">
    <property type="entry name" value="GDP-MANNOSE MANNOSYL HYDROLASE"/>
    <property type="match status" value="1"/>
</dbReference>
<evidence type="ECO:0000313" key="4">
    <source>
        <dbReference type="EMBL" id="MDI6105790.1"/>
    </source>
</evidence>
<keyword evidence="2" id="KW-0378">Hydrolase</keyword>
<dbReference type="PROSITE" id="PS00893">
    <property type="entry name" value="NUDIX_BOX"/>
    <property type="match status" value="1"/>
</dbReference>
<dbReference type="EMBL" id="JASCTH010000055">
    <property type="protein sequence ID" value="MDI6105790.1"/>
    <property type="molecule type" value="Genomic_DNA"/>
</dbReference>
<dbReference type="CDD" id="cd04690">
    <property type="entry name" value="NUDIX_Hydrolase"/>
    <property type="match status" value="1"/>
</dbReference>
<dbReference type="Pfam" id="PF00293">
    <property type="entry name" value="NUDIX"/>
    <property type="match status" value="1"/>
</dbReference>
<gene>
    <name evidence="4" type="ORF">QLQ12_45160</name>
</gene>
<evidence type="ECO:0000256" key="2">
    <source>
        <dbReference type="ARBA" id="ARBA00022801"/>
    </source>
</evidence>
<dbReference type="Proteomes" id="UP001241758">
    <property type="component" value="Unassembled WGS sequence"/>
</dbReference>
<dbReference type="PROSITE" id="PS51462">
    <property type="entry name" value="NUDIX"/>
    <property type="match status" value="1"/>
</dbReference>